<proteinExistence type="predicted"/>
<dbReference type="Proteomes" id="UP000823633">
    <property type="component" value="Unassembled WGS sequence"/>
</dbReference>
<name>A0A9D9H9I5_9SPIR</name>
<accession>A0A9D9H9I5</accession>
<evidence type="ECO:0008006" key="3">
    <source>
        <dbReference type="Google" id="ProtNLM"/>
    </source>
</evidence>
<gene>
    <name evidence="1" type="ORF">IAC42_06155</name>
</gene>
<dbReference type="EMBL" id="JADIMU010000040">
    <property type="protein sequence ID" value="MBO8443326.1"/>
    <property type="molecule type" value="Genomic_DNA"/>
</dbReference>
<dbReference type="Gene3D" id="3.90.226.10">
    <property type="entry name" value="2-enoyl-CoA Hydratase, Chain A, domain 1"/>
    <property type="match status" value="1"/>
</dbReference>
<dbReference type="InterPro" id="IPR029045">
    <property type="entry name" value="ClpP/crotonase-like_dom_sf"/>
</dbReference>
<reference evidence="1" key="2">
    <citation type="journal article" date="2021" name="PeerJ">
        <title>Extensive microbial diversity within the chicken gut microbiome revealed by metagenomics and culture.</title>
        <authorList>
            <person name="Gilroy R."/>
            <person name="Ravi A."/>
            <person name="Getino M."/>
            <person name="Pursley I."/>
            <person name="Horton D.L."/>
            <person name="Alikhan N.F."/>
            <person name="Baker D."/>
            <person name="Gharbi K."/>
            <person name="Hall N."/>
            <person name="Watson M."/>
            <person name="Adriaenssens E.M."/>
            <person name="Foster-Nyarko E."/>
            <person name="Jarju S."/>
            <person name="Secka A."/>
            <person name="Antonio M."/>
            <person name="Oren A."/>
            <person name="Chaudhuri R.R."/>
            <person name="La Ragione R."/>
            <person name="Hildebrand F."/>
            <person name="Pallen M.J."/>
        </authorList>
    </citation>
    <scope>NUCLEOTIDE SEQUENCE</scope>
    <source>
        <strain evidence="1">11167</strain>
    </source>
</reference>
<dbReference type="SUPFAM" id="SSF52096">
    <property type="entry name" value="ClpP/crotonase"/>
    <property type="match status" value="1"/>
</dbReference>
<evidence type="ECO:0000313" key="2">
    <source>
        <dbReference type="Proteomes" id="UP000823633"/>
    </source>
</evidence>
<comment type="caution">
    <text evidence="1">The sequence shown here is derived from an EMBL/GenBank/DDBJ whole genome shotgun (WGS) entry which is preliminary data.</text>
</comment>
<protein>
    <recommendedName>
        <fullName evidence="3">Peptidase S41</fullName>
    </recommendedName>
</protein>
<evidence type="ECO:0000313" key="1">
    <source>
        <dbReference type="EMBL" id="MBO8443326.1"/>
    </source>
</evidence>
<reference evidence="1" key="1">
    <citation type="submission" date="2020-10" db="EMBL/GenBank/DDBJ databases">
        <authorList>
            <person name="Gilroy R."/>
        </authorList>
    </citation>
    <scope>NUCLEOTIDE SEQUENCE</scope>
    <source>
        <strain evidence="1">11167</strain>
    </source>
</reference>
<sequence>MRRVLVLLMLLPGLLFAGDITTLYDELALRHPDFFNTVPEDEADALVASLEAESGAYGKVEYWYALEKVAAIAHDSHTQVALDAQVLTSMHFLPIGFDLFDEGLAVVWTGEGYEELLGQIVDTICGLDLDGLLALAGAWISHDNEVHLTQSLLDNHLVFHEFYETLALVEEGEDITIALSDGRLVDIPALSFDEWAAMERKILQEAIPPTLNPADPYSAMLLDDPEALLLNYHSCVDWAAMPMADFALRVEELVRQEGFTKVIIDLRYNAGGDSSVINPLVDALERIQDERGLEVYVLIGEDSFSSAILNALTLRERLGAVLVGRPTGGSVSHFGELDSFVLPDTGLTCWYSTKWFDNGEKGPLMPDIFTPRHIEDYRTGRDGTLVQLGVVK</sequence>
<organism evidence="1 2">
    <name type="scientific">Candidatus Aphodenecus pullistercoris</name>
    <dbReference type="NCBI Taxonomy" id="2840669"/>
    <lineage>
        <taxon>Bacteria</taxon>
        <taxon>Pseudomonadati</taxon>
        <taxon>Spirochaetota</taxon>
        <taxon>Spirochaetia</taxon>
        <taxon>Spirochaetales</taxon>
        <taxon>Candidatus Aphodenecus</taxon>
    </lineage>
</organism>
<dbReference type="AlphaFoldDB" id="A0A9D9H9I5"/>